<name>A0A917FTZ2_9NOCA</name>
<evidence type="ECO:0000313" key="3">
    <source>
        <dbReference type="Proteomes" id="UP000654257"/>
    </source>
</evidence>
<evidence type="ECO:0008006" key="4">
    <source>
        <dbReference type="Google" id="ProtNLM"/>
    </source>
</evidence>
<evidence type="ECO:0000256" key="1">
    <source>
        <dbReference type="SAM" id="MobiDB-lite"/>
    </source>
</evidence>
<dbReference type="InterPro" id="IPR022183">
    <property type="entry name" value="DUF3710"/>
</dbReference>
<feature type="compositionally biased region" description="Low complexity" evidence="1">
    <location>
        <begin position="207"/>
        <end position="232"/>
    </location>
</feature>
<accession>A0A917FTZ2</accession>
<dbReference type="RefSeq" id="WP_188544931.1">
    <property type="nucleotide sequence ID" value="NZ_BMCU01000002.1"/>
</dbReference>
<reference evidence="2" key="2">
    <citation type="submission" date="2020-09" db="EMBL/GenBank/DDBJ databases">
        <authorList>
            <person name="Sun Q."/>
            <person name="Sedlacek I."/>
        </authorList>
    </citation>
    <scope>NUCLEOTIDE SEQUENCE</scope>
    <source>
        <strain evidence="2">CCM 7905</strain>
    </source>
</reference>
<protein>
    <recommendedName>
        <fullName evidence="4">DUF3710 domain-containing protein</fullName>
    </recommendedName>
</protein>
<dbReference type="Proteomes" id="UP000654257">
    <property type="component" value="Unassembled WGS sequence"/>
</dbReference>
<gene>
    <name evidence="2" type="ORF">GCM10007304_23260</name>
</gene>
<organism evidence="2 3">
    <name type="scientific">Rhodococcoides trifolii</name>
    <dbReference type="NCBI Taxonomy" id="908250"/>
    <lineage>
        <taxon>Bacteria</taxon>
        <taxon>Bacillati</taxon>
        <taxon>Actinomycetota</taxon>
        <taxon>Actinomycetes</taxon>
        <taxon>Mycobacteriales</taxon>
        <taxon>Nocardiaceae</taxon>
        <taxon>Rhodococcoides</taxon>
    </lineage>
</organism>
<dbReference type="EMBL" id="BMCU01000002">
    <property type="protein sequence ID" value="GGG08525.1"/>
    <property type="molecule type" value="Genomic_DNA"/>
</dbReference>
<keyword evidence="3" id="KW-1185">Reference proteome</keyword>
<sequence>MFGRRSKNESAATTGDSDEDVTDGVGRTEDGPFELTDLDDDRETLLQGRLDLGSVLVPVPDGGQLQVEMTPAGAPQAVHLMTQHGRITVAAFAAPKSPGQWRDVASELADALRTDSASVSIETGPWGREVLASTVNGDLRFVGVDGYRWMIRGVATGPVGTVDVDSALAKQIRTVIRGTVVDRGTEPHPVRTPLPITLPQALADQLAAAHQQQVAQAQAPATPGPAPTQQAPAPQPDNPQPRRGASGSAMQQLG</sequence>
<feature type="region of interest" description="Disordered" evidence="1">
    <location>
        <begin position="207"/>
        <end position="254"/>
    </location>
</feature>
<feature type="region of interest" description="Disordered" evidence="1">
    <location>
        <begin position="1"/>
        <end position="39"/>
    </location>
</feature>
<proteinExistence type="predicted"/>
<comment type="caution">
    <text evidence="2">The sequence shown here is derived from an EMBL/GenBank/DDBJ whole genome shotgun (WGS) entry which is preliminary data.</text>
</comment>
<evidence type="ECO:0000313" key="2">
    <source>
        <dbReference type="EMBL" id="GGG08525.1"/>
    </source>
</evidence>
<dbReference type="AlphaFoldDB" id="A0A917FTZ2"/>
<dbReference type="Pfam" id="PF12502">
    <property type="entry name" value="DUF3710"/>
    <property type="match status" value="1"/>
</dbReference>
<reference evidence="2" key="1">
    <citation type="journal article" date="2014" name="Int. J. Syst. Evol. Microbiol.">
        <title>Complete genome sequence of Corynebacterium casei LMG S-19264T (=DSM 44701T), isolated from a smear-ripened cheese.</title>
        <authorList>
            <consortium name="US DOE Joint Genome Institute (JGI-PGF)"/>
            <person name="Walter F."/>
            <person name="Albersmeier A."/>
            <person name="Kalinowski J."/>
            <person name="Ruckert C."/>
        </authorList>
    </citation>
    <scope>NUCLEOTIDE SEQUENCE</scope>
    <source>
        <strain evidence="2">CCM 7905</strain>
    </source>
</reference>